<dbReference type="Proteomes" id="UP000816034">
    <property type="component" value="Unassembled WGS sequence"/>
</dbReference>
<feature type="region of interest" description="Disordered" evidence="1">
    <location>
        <begin position="422"/>
        <end position="508"/>
    </location>
</feature>
<accession>A0AA88H5G6</accession>
<evidence type="ECO:0000256" key="1">
    <source>
        <dbReference type="SAM" id="MobiDB-lite"/>
    </source>
</evidence>
<dbReference type="EMBL" id="PYSW02000001">
    <property type="protein sequence ID" value="KAG2394006.1"/>
    <property type="molecule type" value="Genomic_DNA"/>
</dbReference>
<feature type="compositionally biased region" description="Basic and acidic residues" evidence="1">
    <location>
        <begin position="230"/>
        <end position="241"/>
    </location>
</feature>
<feature type="compositionally biased region" description="Acidic residues" evidence="1">
    <location>
        <begin position="302"/>
        <end position="312"/>
    </location>
</feature>
<sequence>MLFTTLLERLLKGFYRNSNAFLFDFKHVVECVKRETSSKNSTAVKQMMKTALVIEEIVKSESVGSVPSQLQSQLQSLQSQHTSASTTTTVASSMDDSVNTTTTRRTGSSSSSSGIGSTGSTGTGSTGTATIPPSSVLSGGGITTTTIPVKPSTKTSTTTTTTGTTASAPPLLDSTKLDVSKKKAKTTTSHKDMKELAQPSSVQTNTTTSTTTSTHTTTLTTNTPKKQVHKMAEKSPKKKSTESSLITISGTNEEKSTIGGGSIQKEMKSKQQGGTPVETSISLQQPHALNNIARPMSTNMKDDEETDSSDEEMTLKLSTSSNSSSNTSTRHTTMSVPLLNTSALSHNNNSSSTSSNSSSITNTTTGNVDTTKTINDHIQSYLGTSQNYLPDIPKIASKKQEMIGNTRKQEMIGNTSMMTNIPTMSDMTTASTTTNTIQPPPPPPLHSLKDLPTIQKKKSTTEESQKTKHEETTLEKKKKKSQKKKHEESQDKKKKKTISTSTTTTTSTNNAEPFKIKIKLDNEPTPSAAYSSTSGVLQPPLPTTMLDPTTTTTTTALSSLTAPATTQLPDTSSMKIPKKKEFTCTTDVVSTPGQWDSKSNNITLENHETIPPQVDISQTKPLDTMMDVGHGFTEDGFLTTETATTESTAPSTRVKSTMEPTTSHRITIPPITLKKKNHVKQYLESSCFSENRDDESTAIVTDDTENVYHEIIVKLTPIENGSKIKVQLESNPKFDQTQAEKRREWCKLLENNFKNIGTTTSQQIMSQIYGSSKRMNKTSTSSAAYSSLMDLSLPIFTTHKEFIIYRDEIPTIDFIPKSLFERQKDIYLYQQRHSLRIENIKTSITHLQIHVIREESQFMDTDEYNDRICNKISINIQCSMTEPDRIQFYSLFDKVSEARAICKNTKLLFAHPQPHTLFELCDKFGFLVDDVFDWFVEGFYFKRRVGRNPNLVSPNAKYLILDFVYLHDCTEVELNTQ</sequence>
<evidence type="ECO:0000313" key="2">
    <source>
        <dbReference type="EMBL" id="KAG2394006.1"/>
    </source>
</evidence>
<dbReference type="GeneID" id="68096225"/>
<feature type="compositionally biased region" description="Polar residues" evidence="1">
    <location>
        <begin position="524"/>
        <end position="536"/>
    </location>
</feature>
<feature type="compositionally biased region" description="Low complexity" evidence="1">
    <location>
        <begin position="318"/>
        <end position="371"/>
    </location>
</feature>
<feature type="compositionally biased region" description="Gly residues" evidence="1">
    <location>
        <begin position="116"/>
        <end position="125"/>
    </location>
</feature>
<gene>
    <name evidence="2" type="ORF">C9374_003770</name>
</gene>
<feature type="compositionally biased region" description="Low complexity" evidence="1">
    <location>
        <begin position="100"/>
        <end position="115"/>
    </location>
</feature>
<organism evidence="2 3">
    <name type="scientific">Naegleria lovaniensis</name>
    <name type="common">Amoeba</name>
    <dbReference type="NCBI Taxonomy" id="51637"/>
    <lineage>
        <taxon>Eukaryota</taxon>
        <taxon>Discoba</taxon>
        <taxon>Heterolobosea</taxon>
        <taxon>Tetramitia</taxon>
        <taxon>Eutetramitia</taxon>
        <taxon>Vahlkampfiidae</taxon>
        <taxon>Naegleria</taxon>
    </lineage>
</organism>
<feature type="compositionally biased region" description="Low complexity" evidence="1">
    <location>
        <begin position="204"/>
        <end position="223"/>
    </location>
</feature>
<feature type="compositionally biased region" description="Low complexity" evidence="1">
    <location>
        <begin position="498"/>
        <end position="508"/>
    </location>
</feature>
<protein>
    <submittedName>
        <fullName evidence="2">Uncharacterized protein</fullName>
    </submittedName>
</protein>
<feature type="compositionally biased region" description="Basic and acidic residues" evidence="1">
    <location>
        <begin position="459"/>
        <end position="475"/>
    </location>
</feature>
<evidence type="ECO:0000313" key="3">
    <source>
        <dbReference type="Proteomes" id="UP000816034"/>
    </source>
</evidence>
<feature type="compositionally biased region" description="Low complexity" evidence="1">
    <location>
        <begin position="126"/>
        <end position="135"/>
    </location>
</feature>
<feature type="compositionally biased region" description="Polar residues" evidence="1">
    <location>
        <begin position="270"/>
        <end position="288"/>
    </location>
</feature>
<comment type="caution">
    <text evidence="2">The sequence shown here is derived from an EMBL/GenBank/DDBJ whole genome shotgun (WGS) entry which is preliminary data.</text>
</comment>
<name>A0AA88H5G6_NAELO</name>
<feature type="compositionally biased region" description="Low complexity" evidence="1">
    <location>
        <begin position="423"/>
        <end position="436"/>
    </location>
</feature>
<feature type="compositionally biased region" description="Low complexity" evidence="1">
    <location>
        <begin position="143"/>
        <end position="165"/>
    </location>
</feature>
<keyword evidence="3" id="KW-1185">Reference proteome</keyword>
<dbReference type="RefSeq" id="XP_044555900.1">
    <property type="nucleotide sequence ID" value="XM_044693335.1"/>
</dbReference>
<feature type="region of interest" description="Disordered" evidence="1">
    <location>
        <begin position="85"/>
        <end position="371"/>
    </location>
</feature>
<feature type="region of interest" description="Disordered" evidence="1">
    <location>
        <begin position="522"/>
        <end position="541"/>
    </location>
</feature>
<proteinExistence type="predicted"/>
<reference evidence="2 3" key="1">
    <citation type="journal article" date="2018" name="BMC Genomics">
        <title>The genome of Naegleria lovaniensis, the basis for a comparative approach to unravel pathogenicity factors of the human pathogenic amoeba N. fowleri.</title>
        <authorList>
            <person name="Liechti N."/>
            <person name="Schurch N."/>
            <person name="Bruggmann R."/>
            <person name="Wittwer M."/>
        </authorList>
    </citation>
    <scope>NUCLEOTIDE SEQUENCE [LARGE SCALE GENOMIC DNA]</scope>
    <source>
        <strain evidence="2 3">ATCC 30569</strain>
    </source>
</reference>
<dbReference type="AlphaFoldDB" id="A0AA88H5G6"/>